<organism evidence="3 4">
    <name type="scientific">Candidatus Methanofastidiosum methylothiophilum</name>
    <dbReference type="NCBI Taxonomy" id="1705564"/>
    <lineage>
        <taxon>Archaea</taxon>
        <taxon>Methanobacteriati</taxon>
        <taxon>Methanobacteriota</taxon>
        <taxon>Stenosarchaea group</taxon>
        <taxon>Candidatus Methanofastidiosia</taxon>
        <taxon>Candidatus Methanofastidiosales</taxon>
        <taxon>Candidatus Methanofastidiosaceae</taxon>
        <taxon>Candidatus Methanofastidiosum</taxon>
    </lineage>
</organism>
<keyword evidence="2" id="KW-0812">Transmembrane</keyword>
<proteinExistence type="predicted"/>
<gene>
    <name evidence="3" type="ORF">AMQ22_00939</name>
</gene>
<feature type="transmembrane region" description="Helical" evidence="2">
    <location>
        <begin position="15"/>
        <end position="39"/>
    </location>
</feature>
<dbReference type="PATRIC" id="fig|1705409.3.peg.966"/>
<dbReference type="AlphaFoldDB" id="A0A150J4U6"/>
<evidence type="ECO:0000313" key="3">
    <source>
        <dbReference type="EMBL" id="KYC52212.1"/>
    </source>
</evidence>
<keyword evidence="2" id="KW-1133">Transmembrane helix</keyword>
<evidence type="ECO:0000256" key="2">
    <source>
        <dbReference type="SAM" id="Phobius"/>
    </source>
</evidence>
<evidence type="ECO:0000256" key="1">
    <source>
        <dbReference type="SAM" id="Coils"/>
    </source>
</evidence>
<protein>
    <submittedName>
        <fullName evidence="3">Uncharacterized protein</fullName>
    </submittedName>
</protein>
<dbReference type="Proteomes" id="UP000075398">
    <property type="component" value="Unassembled WGS sequence"/>
</dbReference>
<keyword evidence="1" id="KW-0175">Coiled coil</keyword>
<keyword evidence="2" id="KW-0472">Membrane</keyword>
<accession>A0A150J4U6</accession>
<evidence type="ECO:0000313" key="4">
    <source>
        <dbReference type="Proteomes" id="UP000075398"/>
    </source>
</evidence>
<reference evidence="3 4" key="1">
    <citation type="journal article" date="2016" name="ISME J.">
        <title>Chasing the elusive Euryarchaeota class WSA2: genomes reveal a uniquely fastidious methyl-reducing methanogen.</title>
        <authorList>
            <person name="Nobu M.K."/>
            <person name="Narihiro T."/>
            <person name="Kuroda K."/>
            <person name="Mei R."/>
            <person name="Liu W.T."/>
        </authorList>
    </citation>
    <scope>NUCLEOTIDE SEQUENCE [LARGE SCALE GENOMIC DNA]</scope>
    <source>
        <strain evidence="3">U1lsi0528_Bin055</strain>
    </source>
</reference>
<dbReference type="EMBL" id="LNGC01000030">
    <property type="protein sequence ID" value="KYC52212.1"/>
    <property type="molecule type" value="Genomic_DNA"/>
</dbReference>
<sequence length="115" mass="12723">MDTNGIRKEVLKARILNWIGAPLLTAFLAIGGSVGGTLLTQAIQMSQIKTVLEQQTTAIKALTEDISEIRTAQNNLFKDFYLPSKAEWSCNSNDIAVLKSKIDELQKKADRCVQK</sequence>
<feature type="coiled-coil region" evidence="1">
    <location>
        <begin position="52"/>
        <end position="115"/>
    </location>
</feature>
<name>A0A150J4U6_9EURY</name>
<comment type="caution">
    <text evidence="3">The sequence shown here is derived from an EMBL/GenBank/DDBJ whole genome shotgun (WGS) entry which is preliminary data.</text>
</comment>